<dbReference type="OrthoDB" id="6960201at2"/>
<name>A0A4R2NAQ7_9PAST</name>
<dbReference type="RefSeq" id="WP_132500915.1">
    <property type="nucleotide sequence ID" value="NZ_LVXA01000001.1"/>
</dbReference>
<accession>A0A4R2NAQ7</accession>
<comment type="caution">
    <text evidence="1">The sequence shown here is derived from an EMBL/GenBank/DDBJ whole genome shotgun (WGS) entry which is preliminary data.</text>
</comment>
<dbReference type="AlphaFoldDB" id="A0A4R2NAQ7"/>
<evidence type="ECO:0000313" key="1">
    <source>
        <dbReference type="EMBL" id="TCP18094.1"/>
    </source>
</evidence>
<proteinExistence type="predicted"/>
<evidence type="ECO:0000313" key="2">
    <source>
        <dbReference type="Proteomes" id="UP000295537"/>
    </source>
</evidence>
<protein>
    <submittedName>
        <fullName evidence="1">Uncharacterized protein DUF2513</fullName>
    </submittedName>
</protein>
<dbReference type="Proteomes" id="UP000295537">
    <property type="component" value="Unassembled WGS sequence"/>
</dbReference>
<dbReference type="InterPro" id="IPR019650">
    <property type="entry name" value="DUF2513"/>
</dbReference>
<keyword evidence="2" id="KW-1185">Reference proteome</keyword>
<dbReference type="EMBL" id="SLXJ01000003">
    <property type="protein sequence ID" value="TCP18094.1"/>
    <property type="molecule type" value="Genomic_DNA"/>
</dbReference>
<sequence>MKRNWDLIRKILLKLEDKADNTSWLESSDIKGYDYCTVAYHYGLLTEAQLIKSIDII</sequence>
<dbReference type="Pfam" id="PF10711">
    <property type="entry name" value="DUF2513"/>
    <property type="match status" value="1"/>
</dbReference>
<organism evidence="1 2">
    <name type="scientific">Nicoletella semolina</name>
    <dbReference type="NCBI Taxonomy" id="271160"/>
    <lineage>
        <taxon>Bacteria</taxon>
        <taxon>Pseudomonadati</taxon>
        <taxon>Pseudomonadota</taxon>
        <taxon>Gammaproteobacteria</taxon>
        <taxon>Pasteurellales</taxon>
        <taxon>Pasteurellaceae</taxon>
        <taxon>Nicoletella</taxon>
    </lineage>
</organism>
<reference evidence="1 2" key="1">
    <citation type="submission" date="2019-03" db="EMBL/GenBank/DDBJ databases">
        <title>Genomic Encyclopedia of Type Strains, Phase IV (KMG-IV): sequencing the most valuable type-strain genomes for metagenomic binning, comparative biology and taxonomic classification.</title>
        <authorList>
            <person name="Goeker M."/>
        </authorList>
    </citation>
    <scope>NUCLEOTIDE SEQUENCE [LARGE SCALE GENOMIC DNA]</scope>
    <source>
        <strain evidence="1 2">DSM 16380</strain>
    </source>
</reference>
<gene>
    <name evidence="1" type="ORF">EV693_10359</name>
</gene>